<dbReference type="HOGENOM" id="CLU_010194_2_11_6"/>
<dbReference type="AlphaFoldDB" id="A5EY69"/>
<dbReference type="Gene3D" id="3.40.50.720">
    <property type="entry name" value="NAD(P)-binding Rossmann-like Domain"/>
    <property type="match status" value="1"/>
</dbReference>
<dbReference type="SUPFAM" id="SSF51735">
    <property type="entry name" value="NAD(P)-binding Rossmann-fold domains"/>
    <property type="match status" value="1"/>
</dbReference>
<dbReference type="PANTHER" id="PTHR44085:SF2">
    <property type="entry name" value="SEPIAPTERIN REDUCTASE"/>
    <property type="match status" value="1"/>
</dbReference>
<dbReference type="InterPro" id="IPR036291">
    <property type="entry name" value="NAD(P)-bd_dom_sf"/>
</dbReference>
<dbReference type="EC" id="1.1.1.153" evidence="5"/>
<protein>
    <submittedName>
        <fullName evidence="5">Short chain dehydrogenase family protein</fullName>
        <ecNumber evidence="5">1.1.1.153</ecNumber>
    </submittedName>
</protein>
<keyword evidence="3" id="KW-0521">NADP</keyword>
<dbReference type="Proteomes" id="UP000000248">
    <property type="component" value="Chromosome"/>
</dbReference>
<dbReference type="OrthoDB" id="9794387at2"/>
<dbReference type="GO" id="GO:0004757">
    <property type="term" value="F:sepiapterin reductase (NADP+) activity"/>
    <property type="evidence" value="ECO:0007669"/>
    <property type="project" value="UniProtKB-EC"/>
</dbReference>
<dbReference type="eggNOG" id="COG1028">
    <property type="taxonomic scope" value="Bacteria"/>
</dbReference>
<organism evidence="5 6">
    <name type="scientific">Dichelobacter nodosus (strain VCS1703A)</name>
    <dbReference type="NCBI Taxonomy" id="246195"/>
    <lineage>
        <taxon>Bacteria</taxon>
        <taxon>Pseudomonadati</taxon>
        <taxon>Pseudomonadota</taxon>
        <taxon>Gammaproteobacteria</taxon>
        <taxon>Cardiobacteriales</taxon>
        <taxon>Cardiobacteriaceae</taxon>
        <taxon>Dichelobacter</taxon>
    </lineage>
</organism>
<dbReference type="InterPro" id="IPR051721">
    <property type="entry name" value="Biopterin_syn/organic_redct"/>
</dbReference>
<dbReference type="Pfam" id="PF00106">
    <property type="entry name" value="adh_short"/>
    <property type="match status" value="1"/>
</dbReference>
<comment type="subcellular location">
    <subcellularLocation>
        <location evidence="1">Cytoplasm</location>
    </subcellularLocation>
</comment>
<evidence type="ECO:0000256" key="2">
    <source>
        <dbReference type="ARBA" id="ARBA00022490"/>
    </source>
</evidence>
<evidence type="ECO:0000256" key="4">
    <source>
        <dbReference type="ARBA" id="ARBA00023002"/>
    </source>
</evidence>
<sequence length="245" mass="27140">MNERVIITGHSSGLGAALSRAWLECEAKVLGIARRSNPSLKNDFPDDFYEVSLDLSNIEQLREWLETPQYDEFFQEGTRIWLFNNAATIGDSKNIGMQTPDAINHAIALNVTAPFILSEVFAAWAERKKIPLNIVHISSGAGRKSYPGWSCYGATKAALDMHARVALSENNPLITVVSIAPGVVDTPMQKAIRNNLYFPARERFVALHENHKLQNVDDTAMQILSYCLSGLFGTNPVVDVRQLPA</sequence>
<evidence type="ECO:0000256" key="3">
    <source>
        <dbReference type="ARBA" id="ARBA00022857"/>
    </source>
</evidence>
<evidence type="ECO:0000313" key="5">
    <source>
        <dbReference type="EMBL" id="ABQ13984.1"/>
    </source>
</evidence>
<name>A5EY69_DICNV</name>
<reference evidence="5 6" key="1">
    <citation type="journal article" date="2007" name="Nat. Biotechnol.">
        <title>Genome sequence and identification of candidate vaccine antigens from the animal pathogen Dichelobacter nodosus.</title>
        <authorList>
            <person name="Myers G.S."/>
            <person name="Parker D."/>
            <person name="Al-Hasani K."/>
            <person name="Kennan R.M."/>
            <person name="Seemann T."/>
            <person name="Ren Q."/>
            <person name="Badger J.H."/>
            <person name="Selengut J.D."/>
            <person name="Deboy R.T."/>
            <person name="Tettelin H."/>
            <person name="Boyce J.D."/>
            <person name="McCarl V.P."/>
            <person name="Han X."/>
            <person name="Nelson W.C."/>
            <person name="Madupu R."/>
            <person name="Mohamoud Y."/>
            <person name="Holley T."/>
            <person name="Fedorova N."/>
            <person name="Khouri H."/>
            <person name="Bottomley S.P."/>
            <person name="Whittington R.J."/>
            <person name="Adler B."/>
            <person name="Songer J.G."/>
            <person name="Rood J.I."/>
            <person name="Paulsen I.T."/>
        </authorList>
    </citation>
    <scope>NUCLEOTIDE SEQUENCE [LARGE SCALE GENOMIC DNA]</scope>
    <source>
        <strain evidence="5 6">VCS1703A</strain>
    </source>
</reference>
<keyword evidence="4 5" id="KW-0560">Oxidoreductase</keyword>
<dbReference type="PRINTS" id="PR00081">
    <property type="entry name" value="GDHRDH"/>
</dbReference>
<evidence type="ECO:0000313" key="6">
    <source>
        <dbReference type="Proteomes" id="UP000000248"/>
    </source>
</evidence>
<gene>
    <name evidence="5" type="ordered locus">DNO_0923</name>
</gene>
<evidence type="ECO:0000256" key="1">
    <source>
        <dbReference type="ARBA" id="ARBA00004496"/>
    </source>
</evidence>
<dbReference type="KEGG" id="dno:DNO_0923"/>
<keyword evidence="6" id="KW-1185">Reference proteome</keyword>
<dbReference type="PANTHER" id="PTHR44085">
    <property type="entry name" value="SEPIAPTERIN REDUCTASE"/>
    <property type="match status" value="1"/>
</dbReference>
<dbReference type="InterPro" id="IPR002347">
    <property type="entry name" value="SDR_fam"/>
</dbReference>
<keyword evidence="2" id="KW-0963">Cytoplasm</keyword>
<accession>A5EY69</accession>
<dbReference type="EMBL" id="CP000513">
    <property type="protein sequence ID" value="ABQ13984.1"/>
    <property type="molecule type" value="Genomic_DNA"/>
</dbReference>
<dbReference type="GO" id="GO:0006729">
    <property type="term" value="P:tetrahydrobiopterin biosynthetic process"/>
    <property type="evidence" value="ECO:0007669"/>
    <property type="project" value="TreeGrafter"/>
</dbReference>
<dbReference type="RefSeq" id="WP_012031239.1">
    <property type="nucleotide sequence ID" value="NC_009446.1"/>
</dbReference>
<dbReference type="GO" id="GO:0005737">
    <property type="term" value="C:cytoplasm"/>
    <property type="evidence" value="ECO:0007669"/>
    <property type="project" value="UniProtKB-SubCell"/>
</dbReference>
<dbReference type="STRING" id="246195.DNO_0923"/>
<proteinExistence type="predicted"/>